<name>A0A1Z3HLI4_9CYAN</name>
<reference evidence="1 2" key="1">
    <citation type="journal article" date="2016" name="Biochim. Biophys. Acta">
        <title>Characterization of red-shifted phycobilisomes isolated from the chlorophyll f-containing cyanobacterium Halomicronema hongdechloris.</title>
        <authorList>
            <person name="Li Y."/>
            <person name="Lin Y."/>
            <person name="Garvey C.J."/>
            <person name="Birch D."/>
            <person name="Corkery R.W."/>
            <person name="Loughlin P.C."/>
            <person name="Scheer H."/>
            <person name="Willows R.D."/>
            <person name="Chen M."/>
        </authorList>
    </citation>
    <scope>NUCLEOTIDE SEQUENCE [LARGE SCALE GENOMIC DNA]</scope>
    <source>
        <strain evidence="1 2">C2206</strain>
    </source>
</reference>
<evidence type="ECO:0000313" key="2">
    <source>
        <dbReference type="Proteomes" id="UP000191901"/>
    </source>
</evidence>
<organism evidence="1 2">
    <name type="scientific">Halomicronema hongdechloris C2206</name>
    <dbReference type="NCBI Taxonomy" id="1641165"/>
    <lineage>
        <taxon>Bacteria</taxon>
        <taxon>Bacillati</taxon>
        <taxon>Cyanobacteriota</taxon>
        <taxon>Cyanophyceae</taxon>
        <taxon>Nodosilineales</taxon>
        <taxon>Nodosilineaceae</taxon>
        <taxon>Halomicronema</taxon>
    </lineage>
</organism>
<dbReference type="OrthoDB" id="532149at2"/>
<sequence>MSSVHHVLIDFSEAGLGYDRDQLEEFLLTIADELQAGELASEAHLARETDMPDAAKPGATAFLMGILTAEINRENLRKVVDFFGSQFYGKTLTLSGDIDGMTYSIEYRNKQELDQAAETIERLANLRLKILDRQATSDQASSH</sequence>
<gene>
    <name evidence="1" type="ORF">XM38_019060</name>
</gene>
<keyword evidence="2" id="KW-1185">Reference proteome</keyword>
<protein>
    <submittedName>
        <fullName evidence="1">Uncharacterized protein</fullName>
    </submittedName>
</protein>
<accession>A0A1Z3HLI4</accession>
<proteinExistence type="predicted"/>
<dbReference type="Proteomes" id="UP000191901">
    <property type="component" value="Chromosome"/>
</dbReference>
<evidence type="ECO:0000313" key="1">
    <source>
        <dbReference type="EMBL" id="ASC70957.1"/>
    </source>
</evidence>
<dbReference type="KEGG" id="hhg:XM38_019060"/>
<dbReference type="AlphaFoldDB" id="A0A1Z3HLI4"/>
<dbReference type="RefSeq" id="WP_080810622.1">
    <property type="nucleotide sequence ID" value="NZ_CP021983.2"/>
</dbReference>
<dbReference type="EMBL" id="CP021983">
    <property type="protein sequence ID" value="ASC70957.1"/>
    <property type="molecule type" value="Genomic_DNA"/>
</dbReference>